<dbReference type="EMBL" id="JARIHO010000021">
    <property type="protein sequence ID" value="KAJ7346419.1"/>
    <property type="molecule type" value="Genomic_DNA"/>
</dbReference>
<evidence type="ECO:0000313" key="2">
    <source>
        <dbReference type="EMBL" id="KAJ7346419.1"/>
    </source>
</evidence>
<dbReference type="AlphaFoldDB" id="A0AAD7A0D1"/>
<protein>
    <submittedName>
        <fullName evidence="2">Uncharacterized protein</fullName>
    </submittedName>
</protein>
<organism evidence="2 3">
    <name type="scientific">Mycena albidolilacea</name>
    <dbReference type="NCBI Taxonomy" id="1033008"/>
    <lineage>
        <taxon>Eukaryota</taxon>
        <taxon>Fungi</taxon>
        <taxon>Dikarya</taxon>
        <taxon>Basidiomycota</taxon>
        <taxon>Agaricomycotina</taxon>
        <taxon>Agaricomycetes</taxon>
        <taxon>Agaricomycetidae</taxon>
        <taxon>Agaricales</taxon>
        <taxon>Marasmiineae</taxon>
        <taxon>Mycenaceae</taxon>
        <taxon>Mycena</taxon>
    </lineage>
</organism>
<proteinExistence type="predicted"/>
<evidence type="ECO:0000313" key="3">
    <source>
        <dbReference type="Proteomes" id="UP001218218"/>
    </source>
</evidence>
<gene>
    <name evidence="2" type="ORF">DFH08DRAFT_871129</name>
</gene>
<dbReference type="Proteomes" id="UP001218218">
    <property type="component" value="Unassembled WGS sequence"/>
</dbReference>
<sequence>MLLRVPPFLGAVYLHPFFSSSFPRPFIDANLSCSLQNRLIWCSQPRRIVPQGSKFHELTQERPSMPSCGREARRLSPEPPCHLCVSRLHRLFLASGRFFVRAAHPTNPRPLGLLSTTRTPGRPGAPPPRPSHPHLHIPARLIPQAALLPRVPMPVRVYLVPSITCPSNILCL</sequence>
<comment type="caution">
    <text evidence="2">The sequence shown here is derived from an EMBL/GenBank/DDBJ whole genome shotgun (WGS) entry which is preliminary data.</text>
</comment>
<evidence type="ECO:0000256" key="1">
    <source>
        <dbReference type="SAM" id="MobiDB-lite"/>
    </source>
</evidence>
<name>A0AAD7A0D1_9AGAR</name>
<reference evidence="2" key="1">
    <citation type="submission" date="2023-03" db="EMBL/GenBank/DDBJ databases">
        <title>Massive genome expansion in bonnet fungi (Mycena s.s.) driven by repeated elements and novel gene families across ecological guilds.</title>
        <authorList>
            <consortium name="Lawrence Berkeley National Laboratory"/>
            <person name="Harder C.B."/>
            <person name="Miyauchi S."/>
            <person name="Viragh M."/>
            <person name="Kuo A."/>
            <person name="Thoen E."/>
            <person name="Andreopoulos B."/>
            <person name="Lu D."/>
            <person name="Skrede I."/>
            <person name="Drula E."/>
            <person name="Henrissat B."/>
            <person name="Morin E."/>
            <person name="Kohler A."/>
            <person name="Barry K."/>
            <person name="LaButti K."/>
            <person name="Morin E."/>
            <person name="Salamov A."/>
            <person name="Lipzen A."/>
            <person name="Mereny Z."/>
            <person name="Hegedus B."/>
            <person name="Baldrian P."/>
            <person name="Stursova M."/>
            <person name="Weitz H."/>
            <person name="Taylor A."/>
            <person name="Grigoriev I.V."/>
            <person name="Nagy L.G."/>
            <person name="Martin F."/>
            <person name="Kauserud H."/>
        </authorList>
    </citation>
    <scope>NUCLEOTIDE SEQUENCE</scope>
    <source>
        <strain evidence="2">CBHHK002</strain>
    </source>
</reference>
<feature type="region of interest" description="Disordered" evidence="1">
    <location>
        <begin position="110"/>
        <end position="134"/>
    </location>
</feature>
<keyword evidence="3" id="KW-1185">Reference proteome</keyword>
<accession>A0AAD7A0D1</accession>